<dbReference type="Gene3D" id="2.30.30.40">
    <property type="entry name" value="SH3 Domains"/>
    <property type="match status" value="1"/>
</dbReference>
<dbReference type="SUPFAM" id="SSF50341">
    <property type="entry name" value="CheW-like"/>
    <property type="match status" value="1"/>
</dbReference>
<dbReference type="EMBL" id="JACTVA010000045">
    <property type="protein sequence ID" value="MBC9209107.1"/>
    <property type="molecule type" value="Genomic_DNA"/>
</dbReference>
<dbReference type="PANTHER" id="PTHR22617">
    <property type="entry name" value="CHEMOTAXIS SENSOR HISTIDINE KINASE-RELATED"/>
    <property type="match status" value="1"/>
</dbReference>
<accession>A0ABR7RSV5</accession>
<name>A0ABR7RSV5_9PROT</name>
<reference evidence="2 3" key="1">
    <citation type="journal article" date="2013" name="Int. J. Syst. Evol. Microbiol.">
        <title>Roseomonas aerophila sp. nov., isolated from air.</title>
        <authorList>
            <person name="Kim S.J."/>
            <person name="Weon H.Y."/>
            <person name="Ahn J.H."/>
            <person name="Hong S.B."/>
            <person name="Seok S.J."/>
            <person name="Whang K.S."/>
            <person name="Kwon S.W."/>
        </authorList>
    </citation>
    <scope>NUCLEOTIDE SEQUENCE [LARGE SCALE GENOMIC DNA]</scope>
    <source>
        <strain evidence="2 3">NBRC 108923</strain>
    </source>
</reference>
<comment type="caution">
    <text evidence="2">The sequence shown here is derived from an EMBL/GenBank/DDBJ whole genome shotgun (WGS) entry which is preliminary data.</text>
</comment>
<dbReference type="PANTHER" id="PTHR22617:SF23">
    <property type="entry name" value="CHEMOTAXIS PROTEIN CHEW"/>
    <property type="match status" value="1"/>
</dbReference>
<dbReference type="InterPro" id="IPR002545">
    <property type="entry name" value="CheW-lke_dom"/>
</dbReference>
<dbReference type="Pfam" id="PF01584">
    <property type="entry name" value="CheW"/>
    <property type="match status" value="1"/>
</dbReference>
<dbReference type="SMART" id="SM00260">
    <property type="entry name" value="CheW"/>
    <property type="match status" value="1"/>
</dbReference>
<protein>
    <submittedName>
        <fullName evidence="2">Chemotaxis protein CheW</fullName>
    </submittedName>
</protein>
<evidence type="ECO:0000313" key="2">
    <source>
        <dbReference type="EMBL" id="MBC9209107.1"/>
    </source>
</evidence>
<feature type="domain" description="CheW-like" evidence="1">
    <location>
        <begin position="25"/>
        <end position="164"/>
    </location>
</feature>
<evidence type="ECO:0000313" key="3">
    <source>
        <dbReference type="Proteomes" id="UP000626026"/>
    </source>
</evidence>
<sequence>MQTEARVSGLPGALPGVPPVADAAAEMFLTLTVAGQLCGVPVLAVRDILSSQAITRVPLAPAEVAGSLNLRGRIVTAIDLRRRLGLPKRPAGSPSPMSVVVEQGGELYSLLSDSVGEVVPLSAEGFAGNPPTLDPVWREVSRGVHRQGDRLLIVLDVDRILAIG</sequence>
<keyword evidence="3" id="KW-1185">Reference proteome</keyword>
<dbReference type="RefSeq" id="WP_187786248.1">
    <property type="nucleotide sequence ID" value="NZ_JACTVA010000045.1"/>
</dbReference>
<dbReference type="Gene3D" id="2.40.50.180">
    <property type="entry name" value="CheA-289, Domain 4"/>
    <property type="match status" value="1"/>
</dbReference>
<dbReference type="InterPro" id="IPR036061">
    <property type="entry name" value="CheW-like_dom_sf"/>
</dbReference>
<evidence type="ECO:0000259" key="1">
    <source>
        <dbReference type="PROSITE" id="PS50851"/>
    </source>
</evidence>
<organism evidence="2 3">
    <name type="scientific">Teichococcus aerophilus</name>
    <dbReference type="NCBI Taxonomy" id="1224513"/>
    <lineage>
        <taxon>Bacteria</taxon>
        <taxon>Pseudomonadati</taxon>
        <taxon>Pseudomonadota</taxon>
        <taxon>Alphaproteobacteria</taxon>
        <taxon>Acetobacterales</taxon>
        <taxon>Roseomonadaceae</taxon>
        <taxon>Roseomonas</taxon>
    </lineage>
</organism>
<dbReference type="InterPro" id="IPR039315">
    <property type="entry name" value="CheW"/>
</dbReference>
<proteinExistence type="predicted"/>
<dbReference type="PROSITE" id="PS50851">
    <property type="entry name" value="CHEW"/>
    <property type="match status" value="1"/>
</dbReference>
<dbReference type="Proteomes" id="UP000626026">
    <property type="component" value="Unassembled WGS sequence"/>
</dbReference>
<gene>
    <name evidence="2" type="ORF">IBL26_19850</name>
</gene>